<evidence type="ECO:0000313" key="1">
    <source>
        <dbReference type="EMBL" id="KAK5824597.1"/>
    </source>
</evidence>
<comment type="caution">
    <text evidence="1">The sequence shown here is derived from an EMBL/GenBank/DDBJ whole genome shotgun (WGS) entry which is preliminary data.</text>
</comment>
<dbReference type="Proteomes" id="UP001358586">
    <property type="component" value="Chromosome 6"/>
</dbReference>
<keyword evidence="2" id="KW-1185">Reference proteome</keyword>
<organism evidence="1 2">
    <name type="scientific">Gossypium arboreum</name>
    <name type="common">Tree cotton</name>
    <name type="synonym">Gossypium nanking</name>
    <dbReference type="NCBI Taxonomy" id="29729"/>
    <lineage>
        <taxon>Eukaryota</taxon>
        <taxon>Viridiplantae</taxon>
        <taxon>Streptophyta</taxon>
        <taxon>Embryophyta</taxon>
        <taxon>Tracheophyta</taxon>
        <taxon>Spermatophyta</taxon>
        <taxon>Magnoliopsida</taxon>
        <taxon>eudicotyledons</taxon>
        <taxon>Gunneridae</taxon>
        <taxon>Pentapetalae</taxon>
        <taxon>rosids</taxon>
        <taxon>malvids</taxon>
        <taxon>Malvales</taxon>
        <taxon>Malvaceae</taxon>
        <taxon>Malvoideae</taxon>
        <taxon>Gossypium</taxon>
    </lineage>
</organism>
<evidence type="ECO:0000313" key="2">
    <source>
        <dbReference type="Proteomes" id="UP001358586"/>
    </source>
</evidence>
<proteinExistence type="predicted"/>
<gene>
    <name evidence="1" type="ORF">PVK06_019378</name>
</gene>
<protein>
    <recommendedName>
        <fullName evidence="3">Retrotransposon gag domain-containing protein</fullName>
    </recommendedName>
</protein>
<evidence type="ECO:0008006" key="3">
    <source>
        <dbReference type="Google" id="ProtNLM"/>
    </source>
</evidence>
<accession>A0ABR0PJK6</accession>
<reference evidence="1 2" key="1">
    <citation type="submission" date="2023-03" db="EMBL/GenBank/DDBJ databases">
        <title>WGS of Gossypium arboreum.</title>
        <authorList>
            <person name="Yu D."/>
        </authorList>
    </citation>
    <scope>NUCLEOTIDE SEQUENCE [LARGE SCALE GENOMIC DNA]</scope>
    <source>
        <tissue evidence="1">Leaf</tissue>
    </source>
</reference>
<sequence>MESLGRVLKFDCPRFDGGDFRGWWSKLEQFFKVEDLQEHAKRNEGINQFTWDTYARGLRERFGFAMFLNPMTELVSLKQTGTVDAYHNYFLVVEPQPNSLEDSKAQVIEEFLDCFEQLESVEQEPKAITLILSFHALQRSQWHNTMRLVAKIG</sequence>
<name>A0ABR0PJK6_GOSAR</name>
<dbReference type="EMBL" id="JARKNE010000006">
    <property type="protein sequence ID" value="KAK5824597.1"/>
    <property type="molecule type" value="Genomic_DNA"/>
</dbReference>